<organism evidence="11 12">
    <name type="scientific">Tegillarca granosa</name>
    <name type="common">Malaysian cockle</name>
    <name type="synonym">Anadara granosa</name>
    <dbReference type="NCBI Taxonomy" id="220873"/>
    <lineage>
        <taxon>Eukaryota</taxon>
        <taxon>Metazoa</taxon>
        <taxon>Spiralia</taxon>
        <taxon>Lophotrochozoa</taxon>
        <taxon>Mollusca</taxon>
        <taxon>Bivalvia</taxon>
        <taxon>Autobranchia</taxon>
        <taxon>Pteriomorphia</taxon>
        <taxon>Arcoida</taxon>
        <taxon>Arcoidea</taxon>
        <taxon>Arcidae</taxon>
        <taxon>Tegillarca</taxon>
    </lineage>
</organism>
<feature type="compositionally biased region" description="Basic and acidic residues" evidence="8">
    <location>
        <begin position="211"/>
        <end position="285"/>
    </location>
</feature>
<feature type="compositionally biased region" description="Basic and acidic residues" evidence="8">
    <location>
        <begin position="142"/>
        <end position="202"/>
    </location>
</feature>
<dbReference type="SMART" id="SM00285">
    <property type="entry name" value="PBD"/>
    <property type="match status" value="1"/>
</dbReference>
<sequence length="984" mass="114487">MFKKGKKKPEISTPSNFEHRVHTGFDRNQGKYVGLPPQWASLITPEEERRRPIVDPSSITVTEIQPLKTIIRGHSTQQLNGYPPDVRSVTVARSNSLRQGSPQPQRHRYAPDNMGYPSVPENDVMPSNMMPNYQGQGFPPDHMNRDQHYDPYRDKRLDPRDRRYPPEQDQRRDIRDHRGDPRDYPRDPRDMRDQRDFPDHRGPQAPYGRDGTLDRRDGTLDRRDGTLDRRDGTLDRRDGTLDRRDGTFDRRSDRSERSDEFNRRHNDSYERDMFNREQRPREQDMPPHPNSKYNQMPPGGRSPQYPENFRHNQISNGGGNQMHPHGPPRHPGAPHNQDMPPQGMQKPPVGLQYDRGGPPTPVKPSNLQLNAQQPHFQSPQQQKMSPHSPGKSPTNKNSPPSSGPFPEQQRLSHEQFRAALQMVVSPGDPRDNLDNFIKIGEGSTGIVCIASQRNSNRQVAVKKMDLRKQQRRELLFNEVVIMRDYHHPNIVDMYDSFLVGDELWVVMEFLEGGALTDIVTHNRMDEIQIATVCKACLKALAFLHSNGVIHRDIKSDSILLSHDGKVKLSDFGFCAQVTEELPKRKSLVGTPYWMAPEVISRLPYGPEVDIWSLGIMVIEMIDGEPPFFNEPPLQAMRRIRDMPPPKLKNAHRVSPRLQGFLERTLVRDPAQRAAAFELLQHPFLRGADKPSCLVPLMRKVLNCLNFMSESFIKNRELWWEFSIHNGQEKSTLALPGERSTIPVPFIKRPYCLVEINSILSCLYTRIFFSFHYSRLFHDLKYLYLYYEFSMYLGCFYHFNFSSFLFIYFKNELVLCDIYIIYFQYQNILIYWYRFRDVGSIIVDKHPLFQLLFKISFIYTMYMDSSNQSSCKCLSSLSSSSSYFEIGSQIIYHINVYIHILRLSFYLEVVFQIDDIFTLVCFKKKKKSAVSQLPLSISYKNTQPIAMKLILLGKSQVTENNFKQKETYHLQDCIKAHKYTLYHII</sequence>
<evidence type="ECO:0000259" key="10">
    <source>
        <dbReference type="PROSITE" id="PS50108"/>
    </source>
</evidence>
<feature type="domain" description="CRIB" evidence="10">
    <location>
        <begin position="11"/>
        <end position="24"/>
    </location>
</feature>
<evidence type="ECO:0000256" key="7">
    <source>
        <dbReference type="PROSITE-ProRule" id="PRU10141"/>
    </source>
</evidence>
<dbReference type="Pfam" id="PF00069">
    <property type="entry name" value="Pkinase"/>
    <property type="match status" value="1"/>
</dbReference>
<evidence type="ECO:0000256" key="5">
    <source>
        <dbReference type="ARBA" id="ARBA00022777"/>
    </source>
</evidence>
<dbReference type="PROSITE" id="PS00107">
    <property type="entry name" value="PROTEIN_KINASE_ATP"/>
    <property type="match status" value="1"/>
</dbReference>
<dbReference type="InterPro" id="IPR000719">
    <property type="entry name" value="Prot_kinase_dom"/>
</dbReference>
<feature type="compositionally biased region" description="Polar residues" evidence="8">
    <location>
        <begin position="93"/>
        <end position="104"/>
    </location>
</feature>
<keyword evidence="6 7" id="KW-0067">ATP-binding</keyword>
<protein>
    <recommendedName>
        <fullName evidence="1">non-specific serine/threonine protein kinase</fullName>
        <ecNumber evidence="1">2.7.11.1</ecNumber>
    </recommendedName>
</protein>
<dbReference type="EC" id="2.7.11.1" evidence="1"/>
<evidence type="ECO:0000313" key="12">
    <source>
        <dbReference type="Proteomes" id="UP001217089"/>
    </source>
</evidence>
<keyword evidence="2" id="KW-0723">Serine/threonine-protein kinase</keyword>
<proteinExistence type="predicted"/>
<evidence type="ECO:0000256" key="6">
    <source>
        <dbReference type="ARBA" id="ARBA00022840"/>
    </source>
</evidence>
<evidence type="ECO:0000259" key="9">
    <source>
        <dbReference type="PROSITE" id="PS50011"/>
    </source>
</evidence>
<dbReference type="InterPro" id="IPR000095">
    <property type="entry name" value="CRIB_dom"/>
</dbReference>
<keyword evidence="12" id="KW-1185">Reference proteome</keyword>
<dbReference type="Pfam" id="PF00786">
    <property type="entry name" value="PBD"/>
    <property type="match status" value="1"/>
</dbReference>
<dbReference type="EMBL" id="JARBDR010000657">
    <property type="protein sequence ID" value="KAJ8309019.1"/>
    <property type="molecule type" value="Genomic_DNA"/>
</dbReference>
<gene>
    <name evidence="11" type="ORF">KUTeg_013893</name>
</gene>
<dbReference type="PANTHER" id="PTHR45832">
    <property type="entry name" value="SERINE/THREONINE-PROTEIN KINASE SAMKA-RELATED-RELATED"/>
    <property type="match status" value="1"/>
</dbReference>
<evidence type="ECO:0000256" key="1">
    <source>
        <dbReference type="ARBA" id="ARBA00012513"/>
    </source>
</evidence>
<keyword evidence="3" id="KW-0808">Transferase</keyword>
<feature type="binding site" evidence="7">
    <location>
        <position position="463"/>
    </location>
    <ligand>
        <name>ATP</name>
        <dbReference type="ChEBI" id="CHEBI:30616"/>
    </ligand>
</feature>
<feature type="compositionally biased region" description="Low complexity" evidence="8">
    <location>
        <begin position="372"/>
        <end position="400"/>
    </location>
</feature>
<dbReference type="InterPro" id="IPR036936">
    <property type="entry name" value="CRIB_dom_sf"/>
</dbReference>
<dbReference type="InterPro" id="IPR011009">
    <property type="entry name" value="Kinase-like_dom_sf"/>
</dbReference>
<evidence type="ECO:0000256" key="3">
    <source>
        <dbReference type="ARBA" id="ARBA00022679"/>
    </source>
</evidence>
<dbReference type="SUPFAM" id="SSF56112">
    <property type="entry name" value="Protein kinase-like (PK-like)"/>
    <property type="match status" value="1"/>
</dbReference>
<dbReference type="PANTHER" id="PTHR45832:SF8">
    <property type="entry name" value="PROTEIN KINASE DOMAIN-CONTAINING PROTEIN"/>
    <property type="match status" value="1"/>
</dbReference>
<reference evidence="11 12" key="1">
    <citation type="submission" date="2022-12" db="EMBL/GenBank/DDBJ databases">
        <title>Chromosome-level genome of Tegillarca granosa.</title>
        <authorList>
            <person name="Kim J."/>
        </authorList>
    </citation>
    <scope>NUCLEOTIDE SEQUENCE [LARGE SCALE GENOMIC DNA]</scope>
    <source>
        <strain evidence="11">Teg-2019</strain>
        <tissue evidence="11">Adductor muscle</tissue>
    </source>
</reference>
<name>A0ABQ9EV12_TEGGR</name>
<dbReference type="CDD" id="cd06648">
    <property type="entry name" value="STKc_PAK_II"/>
    <property type="match status" value="1"/>
</dbReference>
<feature type="compositionally biased region" description="Basic and acidic residues" evidence="8">
    <location>
        <begin position="17"/>
        <end position="29"/>
    </location>
</feature>
<evidence type="ECO:0000313" key="11">
    <source>
        <dbReference type="EMBL" id="KAJ8309019.1"/>
    </source>
</evidence>
<dbReference type="CDD" id="cd01093">
    <property type="entry name" value="CRIB_PAK_like"/>
    <property type="match status" value="1"/>
</dbReference>
<evidence type="ECO:0000256" key="8">
    <source>
        <dbReference type="SAM" id="MobiDB-lite"/>
    </source>
</evidence>
<dbReference type="PROSITE" id="PS50011">
    <property type="entry name" value="PROTEIN_KINASE_DOM"/>
    <property type="match status" value="1"/>
</dbReference>
<accession>A0ABQ9EV12</accession>
<dbReference type="InterPro" id="IPR033923">
    <property type="entry name" value="PAK_BD"/>
</dbReference>
<dbReference type="InterPro" id="IPR051931">
    <property type="entry name" value="PAK3-like"/>
</dbReference>
<feature type="domain" description="Protein kinase" evidence="9">
    <location>
        <begin position="433"/>
        <end position="684"/>
    </location>
</feature>
<dbReference type="Gene3D" id="1.10.510.10">
    <property type="entry name" value="Transferase(Phosphotransferase) domain 1"/>
    <property type="match status" value="1"/>
</dbReference>
<dbReference type="Proteomes" id="UP001217089">
    <property type="component" value="Unassembled WGS sequence"/>
</dbReference>
<evidence type="ECO:0000256" key="2">
    <source>
        <dbReference type="ARBA" id="ARBA00022527"/>
    </source>
</evidence>
<keyword evidence="5" id="KW-0418">Kinase</keyword>
<dbReference type="PROSITE" id="PS50108">
    <property type="entry name" value="CRIB"/>
    <property type="match status" value="1"/>
</dbReference>
<dbReference type="InterPro" id="IPR017441">
    <property type="entry name" value="Protein_kinase_ATP_BS"/>
</dbReference>
<keyword evidence="4 7" id="KW-0547">Nucleotide-binding</keyword>
<comment type="caution">
    <text evidence="11">The sequence shown here is derived from an EMBL/GenBank/DDBJ whole genome shotgun (WGS) entry which is preliminary data.</text>
</comment>
<feature type="region of interest" description="Disordered" evidence="8">
    <location>
        <begin position="93"/>
        <end position="410"/>
    </location>
</feature>
<dbReference type="Gene3D" id="3.30.200.20">
    <property type="entry name" value="Phosphorylase Kinase, domain 1"/>
    <property type="match status" value="1"/>
</dbReference>
<feature type="region of interest" description="Disordered" evidence="8">
    <location>
        <begin position="1"/>
        <end position="32"/>
    </location>
</feature>
<dbReference type="Gene3D" id="3.90.810.10">
    <property type="entry name" value="CRIB domain"/>
    <property type="match status" value="1"/>
</dbReference>
<evidence type="ECO:0000256" key="4">
    <source>
        <dbReference type="ARBA" id="ARBA00022741"/>
    </source>
</evidence>